<comment type="catalytic activity">
    <reaction evidence="1">
        <text>ATP + protein L-histidine = ADP + protein N-phospho-L-histidine.</text>
        <dbReference type="EC" id="2.7.13.3"/>
    </reaction>
</comment>
<feature type="compositionally biased region" description="Basic and acidic residues" evidence="10">
    <location>
        <begin position="708"/>
        <end position="724"/>
    </location>
</feature>
<evidence type="ECO:0000256" key="3">
    <source>
        <dbReference type="ARBA" id="ARBA00012438"/>
    </source>
</evidence>
<dbReference type="InterPro" id="IPR050428">
    <property type="entry name" value="TCS_sensor_his_kinase"/>
</dbReference>
<evidence type="ECO:0000256" key="5">
    <source>
        <dbReference type="ARBA" id="ARBA00022679"/>
    </source>
</evidence>
<sequence length="849" mass="89687">MSRTLFHVSGWSLRRKLILVVAFPMLFAATFGTLRVHKELAESSEHAAAASQVTVLPPAVAYLNAAENAAVVARRKTSAVDPKRDAATKDVEAAAQRFESATAQADLTPAQRKQVAAILDLSQQLRNGEAYLSVGQSVSQVRQLHRGITQLVDQIINEQAAPEPLLPVVVQAIDGRLSLAMQQFQVAYEGGNLLSQSDLAAELGVESSAIDRLGASLGSTEPLVMQLTSGNAQRFDTVRTGGDDLGTRSAYKPYDELTAQLFADIDGDLTAAARSARQLAIASAVVTGVALLVAVLLTLMVARTLTRPIRRVRDGAIQVANEELPEAVARIRAGEQPGEITPIDVTTEEEMGQLARAFDTLHRQAITLASGEAELRSQVGDMFATLSRRNTTLINQQLGLIEDLERDEEDPRRLESLFRLDHLASRMRRTAESLMVLADAPTPGTDGADLTVADLLQAAIAGVRDYQRVQILSTPDGRVAGVAAPDIVHLLTELVDNALNYSPPTAPVMVEAVRTSSGIEVEIADAGLGVATGDLSRLNAELASGGQVTAETARRMGLLVVSRLARRRGIQVRLELNERGGVTARVMLPAALLPGGTAASVPTSPSWSPVAAPTPTAAAAYDAAPAAAAATTPTLAPRPEPVAAASTEDQSTTRYLAAIDALTRLPQRQPARVSEPPPEPVAVVPEPEPEPEPEPAPVPLAVVPQPRPEPEPQPERPPEREPLREPMPAGGPIATEESPIYATLQSNWFSSSGDHAQGWATTEVEAGWEAAHRATESPSETVSPSGLPVRRPGQRLVPGGVTAAAPPVVRDPEAIRARLAAHAAGVSRGRTTAVAPTSADPSHQEADPA</sequence>
<dbReference type="SUPFAM" id="SSF55874">
    <property type="entry name" value="ATPase domain of HSP90 chaperone/DNA topoisomerase II/histidine kinase"/>
    <property type="match status" value="1"/>
</dbReference>
<dbReference type="InterPro" id="IPR003594">
    <property type="entry name" value="HATPase_dom"/>
</dbReference>
<feature type="region of interest" description="Disordered" evidence="10">
    <location>
        <begin position="823"/>
        <end position="849"/>
    </location>
</feature>
<keyword evidence="11" id="KW-0472">Membrane</keyword>
<dbReference type="CDD" id="cd06225">
    <property type="entry name" value="HAMP"/>
    <property type="match status" value="1"/>
</dbReference>
<comment type="caution">
    <text evidence="14">The sequence shown here is derived from an EMBL/GenBank/DDBJ whole genome shotgun (WGS) entry which is preliminary data.</text>
</comment>
<dbReference type="PANTHER" id="PTHR45436:SF5">
    <property type="entry name" value="SENSOR HISTIDINE KINASE TRCS"/>
    <property type="match status" value="1"/>
</dbReference>
<keyword evidence="9" id="KW-0902">Two-component regulatory system</keyword>
<keyword evidence="6 11" id="KW-0812">Transmembrane</keyword>
<keyword evidence="4" id="KW-0597">Phosphoprotein</keyword>
<evidence type="ECO:0000256" key="8">
    <source>
        <dbReference type="ARBA" id="ARBA00022989"/>
    </source>
</evidence>
<dbReference type="Pfam" id="PF02518">
    <property type="entry name" value="HATPase_c"/>
    <property type="match status" value="1"/>
</dbReference>
<evidence type="ECO:0000256" key="1">
    <source>
        <dbReference type="ARBA" id="ARBA00000085"/>
    </source>
</evidence>
<evidence type="ECO:0000256" key="9">
    <source>
        <dbReference type="ARBA" id="ARBA00023012"/>
    </source>
</evidence>
<feature type="domain" description="Histidine kinase" evidence="12">
    <location>
        <begin position="487"/>
        <end position="592"/>
    </location>
</feature>
<feature type="transmembrane region" description="Helical" evidence="11">
    <location>
        <begin position="279"/>
        <end position="302"/>
    </location>
</feature>
<evidence type="ECO:0000259" key="13">
    <source>
        <dbReference type="PROSITE" id="PS50885"/>
    </source>
</evidence>
<dbReference type="RefSeq" id="WP_345523962.1">
    <property type="nucleotide sequence ID" value="NZ_BAABKM010000005.1"/>
</dbReference>
<evidence type="ECO:0000259" key="12">
    <source>
        <dbReference type="PROSITE" id="PS50109"/>
    </source>
</evidence>
<dbReference type="SMART" id="SM00304">
    <property type="entry name" value="HAMP"/>
    <property type="match status" value="1"/>
</dbReference>
<proteinExistence type="predicted"/>
<dbReference type="PANTHER" id="PTHR45436">
    <property type="entry name" value="SENSOR HISTIDINE KINASE YKOH"/>
    <property type="match status" value="1"/>
</dbReference>
<dbReference type="PROSITE" id="PS50885">
    <property type="entry name" value="HAMP"/>
    <property type="match status" value="1"/>
</dbReference>
<keyword evidence="5" id="KW-0808">Transferase</keyword>
<feature type="region of interest" description="Disordered" evidence="10">
    <location>
        <begin position="630"/>
        <end position="651"/>
    </location>
</feature>
<organism evidence="14 15">
    <name type="scientific">Nocardioides conyzicola</name>
    <dbReference type="NCBI Taxonomy" id="1651781"/>
    <lineage>
        <taxon>Bacteria</taxon>
        <taxon>Bacillati</taxon>
        <taxon>Actinomycetota</taxon>
        <taxon>Actinomycetes</taxon>
        <taxon>Propionibacteriales</taxon>
        <taxon>Nocardioidaceae</taxon>
        <taxon>Nocardioides</taxon>
    </lineage>
</organism>
<evidence type="ECO:0000256" key="2">
    <source>
        <dbReference type="ARBA" id="ARBA00004370"/>
    </source>
</evidence>
<dbReference type="Proteomes" id="UP001499974">
    <property type="component" value="Unassembled WGS sequence"/>
</dbReference>
<dbReference type="Gene3D" id="3.30.565.10">
    <property type="entry name" value="Histidine kinase-like ATPase, C-terminal domain"/>
    <property type="match status" value="1"/>
</dbReference>
<comment type="subcellular location">
    <subcellularLocation>
        <location evidence="2">Membrane</location>
    </subcellularLocation>
</comment>
<keyword evidence="7" id="KW-0418">Kinase</keyword>
<dbReference type="Pfam" id="PF00672">
    <property type="entry name" value="HAMP"/>
    <property type="match status" value="1"/>
</dbReference>
<gene>
    <name evidence="14" type="ORF">GCM10023349_44740</name>
</gene>
<dbReference type="InterPro" id="IPR003660">
    <property type="entry name" value="HAMP_dom"/>
</dbReference>
<dbReference type="EC" id="2.7.13.3" evidence="3"/>
<feature type="region of interest" description="Disordered" evidence="10">
    <location>
        <begin position="667"/>
        <end position="735"/>
    </location>
</feature>
<accession>A0ABP8Y3Z5</accession>
<evidence type="ECO:0000313" key="14">
    <source>
        <dbReference type="EMBL" id="GAA4719730.1"/>
    </source>
</evidence>
<keyword evidence="15" id="KW-1185">Reference proteome</keyword>
<dbReference type="Gene3D" id="6.10.340.10">
    <property type="match status" value="1"/>
</dbReference>
<evidence type="ECO:0000256" key="7">
    <source>
        <dbReference type="ARBA" id="ARBA00022777"/>
    </source>
</evidence>
<evidence type="ECO:0000256" key="11">
    <source>
        <dbReference type="SAM" id="Phobius"/>
    </source>
</evidence>
<dbReference type="InterPro" id="IPR005467">
    <property type="entry name" value="His_kinase_dom"/>
</dbReference>
<reference evidence="15" key="1">
    <citation type="journal article" date="2019" name="Int. J. Syst. Evol. Microbiol.">
        <title>The Global Catalogue of Microorganisms (GCM) 10K type strain sequencing project: providing services to taxonomists for standard genome sequencing and annotation.</title>
        <authorList>
            <consortium name="The Broad Institute Genomics Platform"/>
            <consortium name="The Broad Institute Genome Sequencing Center for Infectious Disease"/>
            <person name="Wu L."/>
            <person name="Ma J."/>
        </authorList>
    </citation>
    <scope>NUCLEOTIDE SEQUENCE [LARGE SCALE GENOMIC DNA]</scope>
    <source>
        <strain evidence="15">JCM 18531</strain>
    </source>
</reference>
<dbReference type="InterPro" id="IPR036890">
    <property type="entry name" value="HATPase_C_sf"/>
</dbReference>
<dbReference type="SMART" id="SM00387">
    <property type="entry name" value="HATPase_c"/>
    <property type="match status" value="1"/>
</dbReference>
<protein>
    <recommendedName>
        <fullName evidence="3">histidine kinase</fullName>
        <ecNumber evidence="3">2.7.13.3</ecNumber>
    </recommendedName>
</protein>
<keyword evidence="8 11" id="KW-1133">Transmembrane helix</keyword>
<evidence type="ECO:0000256" key="4">
    <source>
        <dbReference type="ARBA" id="ARBA00022553"/>
    </source>
</evidence>
<dbReference type="PROSITE" id="PS50109">
    <property type="entry name" value="HIS_KIN"/>
    <property type="match status" value="1"/>
</dbReference>
<evidence type="ECO:0000256" key="10">
    <source>
        <dbReference type="SAM" id="MobiDB-lite"/>
    </source>
</evidence>
<feature type="region of interest" description="Disordered" evidence="10">
    <location>
        <begin position="770"/>
        <end position="805"/>
    </location>
</feature>
<name>A0ABP8Y3Z5_9ACTN</name>
<feature type="domain" description="HAMP" evidence="13">
    <location>
        <begin position="303"/>
        <end position="370"/>
    </location>
</feature>
<evidence type="ECO:0000313" key="15">
    <source>
        <dbReference type="Proteomes" id="UP001499974"/>
    </source>
</evidence>
<evidence type="ECO:0000256" key="6">
    <source>
        <dbReference type="ARBA" id="ARBA00022692"/>
    </source>
</evidence>
<dbReference type="EMBL" id="BAABKM010000005">
    <property type="protein sequence ID" value="GAA4719730.1"/>
    <property type="molecule type" value="Genomic_DNA"/>
</dbReference>